<dbReference type="STRING" id="1230097.A0A423XAW6"/>
<organism evidence="2 3">
    <name type="scientific">Cytospora leucostoma</name>
    <dbReference type="NCBI Taxonomy" id="1230097"/>
    <lineage>
        <taxon>Eukaryota</taxon>
        <taxon>Fungi</taxon>
        <taxon>Dikarya</taxon>
        <taxon>Ascomycota</taxon>
        <taxon>Pezizomycotina</taxon>
        <taxon>Sordariomycetes</taxon>
        <taxon>Sordariomycetidae</taxon>
        <taxon>Diaporthales</taxon>
        <taxon>Cytosporaceae</taxon>
        <taxon>Cytospora</taxon>
    </lineage>
</organism>
<dbReference type="AlphaFoldDB" id="A0A423XAW6"/>
<name>A0A423XAW6_9PEZI</name>
<feature type="compositionally biased region" description="Basic and acidic residues" evidence="1">
    <location>
        <begin position="1"/>
        <end position="17"/>
    </location>
</feature>
<dbReference type="InParanoid" id="A0A423XAW6"/>
<accession>A0A423XAW6</accession>
<reference evidence="2 3" key="1">
    <citation type="submission" date="2015-09" db="EMBL/GenBank/DDBJ databases">
        <title>Host preference determinants of Valsa canker pathogens revealed by comparative genomics.</title>
        <authorList>
            <person name="Yin Z."/>
            <person name="Huang L."/>
        </authorList>
    </citation>
    <scope>NUCLEOTIDE SEQUENCE [LARGE SCALE GENOMIC DNA]</scope>
    <source>
        <strain evidence="2 3">SXYLt</strain>
    </source>
</reference>
<feature type="compositionally biased region" description="Basic and acidic residues" evidence="1">
    <location>
        <begin position="259"/>
        <end position="269"/>
    </location>
</feature>
<feature type="compositionally biased region" description="Basic and acidic residues" evidence="1">
    <location>
        <begin position="64"/>
        <end position="73"/>
    </location>
</feature>
<sequence length="475" mass="53170">MSSSHRDLQRRFSREPAPRLTETLPTFALIPPLRSLGTRRSPTLPAPGAPSGRPTRLVRPSRPRPPERYRASDIRPLNPASFEDLEDDLDDANSQLRQLLDYTNATIMSPLSPSPNLPTAQQDQPEDSRRVKRRRLDSERTGTSSKGFRYGRFGQVEPGQLKMEIESCDGGIYADESINPPENILKDDDSVYCTKRNRCNIVLRHQGASIFTLQEIVISAPAHGFSSPVREGMVFVSMASDEVLARTAQYQIQYVQSPDNRDAATERDSGLPILSVRHNEDGTTSSVTRVRQRRIYLNSRLDEAADHKTAVFPVDPLPFPVTIATDCSETEESTRQRLRREPPNRIGLLPFESDDSEDGENTFGSWNEDMQFEDDDDSPPPTSRRTQDISFAEAAEASQLATQEAVRAVGGELLAPHAKFFIEKGKNRCTIKFDPPVSGRYILLKMYHPSDNIDVQGVSAKGFAGPRYFPSVDLR</sequence>
<feature type="compositionally biased region" description="Basic and acidic residues" evidence="1">
    <location>
        <begin position="332"/>
        <end position="343"/>
    </location>
</feature>
<feature type="region of interest" description="Disordered" evidence="1">
    <location>
        <begin position="259"/>
        <end position="287"/>
    </location>
</feature>
<feature type="region of interest" description="Disordered" evidence="1">
    <location>
        <begin position="325"/>
        <end position="386"/>
    </location>
</feature>
<proteinExistence type="predicted"/>
<dbReference type="Proteomes" id="UP000285146">
    <property type="component" value="Unassembled WGS sequence"/>
</dbReference>
<evidence type="ECO:0000313" key="3">
    <source>
        <dbReference type="Proteomes" id="UP000285146"/>
    </source>
</evidence>
<comment type="caution">
    <text evidence="2">The sequence shown here is derived from an EMBL/GenBank/DDBJ whole genome shotgun (WGS) entry which is preliminary data.</text>
</comment>
<keyword evidence="3" id="KW-1185">Reference proteome</keyword>
<dbReference type="EMBL" id="LKEB01000022">
    <property type="protein sequence ID" value="ROW13080.1"/>
    <property type="molecule type" value="Genomic_DNA"/>
</dbReference>
<feature type="region of interest" description="Disordered" evidence="1">
    <location>
        <begin position="1"/>
        <end position="85"/>
    </location>
</feature>
<protein>
    <submittedName>
        <fullName evidence="2">Uncharacterized protein</fullName>
    </submittedName>
</protein>
<dbReference type="OrthoDB" id="2351940at2759"/>
<evidence type="ECO:0000256" key="1">
    <source>
        <dbReference type="SAM" id="MobiDB-lite"/>
    </source>
</evidence>
<feature type="region of interest" description="Disordered" evidence="1">
    <location>
        <begin position="107"/>
        <end position="152"/>
    </location>
</feature>
<evidence type="ECO:0000313" key="2">
    <source>
        <dbReference type="EMBL" id="ROW13080.1"/>
    </source>
</evidence>
<gene>
    <name evidence="2" type="ORF">VPNG_05978</name>
</gene>